<keyword evidence="11" id="KW-1185">Reference proteome</keyword>
<feature type="transmembrane region" description="Helical" evidence="7">
    <location>
        <begin position="20"/>
        <end position="43"/>
    </location>
</feature>
<evidence type="ECO:0000256" key="6">
    <source>
        <dbReference type="ARBA" id="ARBA00023136"/>
    </source>
</evidence>
<keyword evidence="2 7" id="KW-0812">Transmembrane</keyword>
<evidence type="ECO:0000313" key="11">
    <source>
        <dbReference type="Proteomes" id="UP000298058"/>
    </source>
</evidence>
<organism evidence="10 11">
    <name type="scientific">Leptospira idonii</name>
    <dbReference type="NCBI Taxonomy" id="1193500"/>
    <lineage>
        <taxon>Bacteria</taxon>
        <taxon>Pseudomonadati</taxon>
        <taxon>Spirochaetota</taxon>
        <taxon>Spirochaetia</taxon>
        <taxon>Leptospirales</taxon>
        <taxon>Leptospiraceae</taxon>
        <taxon>Leptospira</taxon>
    </lineage>
</organism>
<dbReference type="Pfam" id="PF00005">
    <property type="entry name" value="ABC_tran"/>
    <property type="match status" value="1"/>
</dbReference>
<dbReference type="SMART" id="SM00382">
    <property type="entry name" value="AAA"/>
    <property type="match status" value="1"/>
</dbReference>
<keyword evidence="5 7" id="KW-1133">Transmembrane helix</keyword>
<dbReference type="SUPFAM" id="SSF52540">
    <property type="entry name" value="P-loop containing nucleoside triphosphate hydrolases"/>
    <property type="match status" value="1"/>
</dbReference>
<dbReference type="GO" id="GO:0016887">
    <property type="term" value="F:ATP hydrolysis activity"/>
    <property type="evidence" value="ECO:0007669"/>
    <property type="project" value="InterPro"/>
</dbReference>
<evidence type="ECO:0000256" key="3">
    <source>
        <dbReference type="ARBA" id="ARBA00022741"/>
    </source>
</evidence>
<keyword evidence="3" id="KW-0547">Nucleotide-binding</keyword>
<comment type="subcellular location">
    <subcellularLocation>
        <location evidence="1">Cell membrane</location>
        <topology evidence="1">Multi-pass membrane protein</topology>
    </subcellularLocation>
</comment>
<dbReference type="RefSeq" id="WP_135758944.1">
    <property type="nucleotide sequence ID" value="NZ_RQHW01000008.1"/>
</dbReference>
<protein>
    <submittedName>
        <fullName evidence="10">ABC transporter ATP-binding protein</fullName>
    </submittedName>
</protein>
<keyword evidence="6 7" id="KW-0472">Membrane</keyword>
<dbReference type="Proteomes" id="UP000298058">
    <property type="component" value="Unassembled WGS sequence"/>
</dbReference>
<dbReference type="PROSITE" id="PS50929">
    <property type="entry name" value="ABC_TM1F"/>
    <property type="match status" value="1"/>
</dbReference>
<dbReference type="InterPro" id="IPR011527">
    <property type="entry name" value="ABC1_TM_dom"/>
</dbReference>
<evidence type="ECO:0000256" key="7">
    <source>
        <dbReference type="SAM" id="Phobius"/>
    </source>
</evidence>
<evidence type="ECO:0000259" key="8">
    <source>
        <dbReference type="PROSITE" id="PS50893"/>
    </source>
</evidence>
<dbReference type="FunFam" id="3.40.50.300:FF:000218">
    <property type="entry name" value="Multidrug ABC transporter ATP-binding protein"/>
    <property type="match status" value="1"/>
</dbReference>
<dbReference type="InterPro" id="IPR039421">
    <property type="entry name" value="Type_1_exporter"/>
</dbReference>
<dbReference type="AlphaFoldDB" id="A0A4R9M6D4"/>
<sequence>MKIYRKLWPYLVKYKYRLSFGIFLSIFVSIFNGVSLTSLIPIFNSLGTGDNYKFQIALTSRDNVVLEKSKSGKDLEGYEYGEWLFAKGKTSLNEELAKKDPDKLVFLFCLIILPVYLLKLICLAGTVYFVNSAGLLSVRDIRQVLYEKLQELPLNDFLREKTGVLMSRIINDVDTVGKVVSNDLKDAINDFFYIVTHLLLLLLISWQLFFLIFVVIPLIIGPVSAFADRIRRTTKNQQEQLAALNGDLQEVISGIRVIRAFSMEEKESDRFYHVNDDLSEKTFKTHFYHQVGPALIELSGAVVTMVFLGIGAYLLEVTKMTKGEFLTFFIVLIFLMRPLKQMSILINLVQASVSASDRVFEVLGRETDIKEPQSPFALGPLEKNIVYDHISYVYPGTEVYALKDLNLVLPKGGTIAIVGSSGAGKSTLVDLLPRLIDPTEGKVLWDGIDAKDLSLDNLRKRIGVVSQNIFLFNGSVRENIAYGNPSASEAEIRKAAEDAFASEFIESFEDGYDTVVGERGVMLSGGQRQRISIARTLLANPEVLILDEATSALDTESERLIQQAFVRLYQNKTVIIIAHRLSTVKIADTIYYLENGEIVEQGSHQELLSREDSKYKRLYDLQFSGAT</sequence>
<dbReference type="PROSITE" id="PS00211">
    <property type="entry name" value="ABC_TRANSPORTER_1"/>
    <property type="match status" value="1"/>
</dbReference>
<proteinExistence type="predicted"/>
<dbReference type="EMBL" id="RQHW01000008">
    <property type="protein sequence ID" value="TGN20729.1"/>
    <property type="molecule type" value="Genomic_DNA"/>
</dbReference>
<name>A0A4R9M6D4_9LEPT</name>
<dbReference type="Gene3D" id="3.40.50.300">
    <property type="entry name" value="P-loop containing nucleotide triphosphate hydrolases"/>
    <property type="match status" value="1"/>
</dbReference>
<dbReference type="GO" id="GO:0005886">
    <property type="term" value="C:plasma membrane"/>
    <property type="evidence" value="ECO:0007669"/>
    <property type="project" value="UniProtKB-SubCell"/>
</dbReference>
<accession>A0A4R9M6D4</accession>
<evidence type="ECO:0000313" key="10">
    <source>
        <dbReference type="EMBL" id="TGN20729.1"/>
    </source>
</evidence>
<dbReference type="Pfam" id="PF00664">
    <property type="entry name" value="ABC_membrane"/>
    <property type="match status" value="1"/>
</dbReference>
<evidence type="ECO:0000256" key="2">
    <source>
        <dbReference type="ARBA" id="ARBA00022692"/>
    </source>
</evidence>
<dbReference type="CDD" id="cd18552">
    <property type="entry name" value="ABC_6TM_MsbA_like"/>
    <property type="match status" value="1"/>
</dbReference>
<comment type="caution">
    <text evidence="10">The sequence shown here is derived from an EMBL/GenBank/DDBJ whole genome shotgun (WGS) entry which is preliminary data.</text>
</comment>
<dbReference type="Gene3D" id="1.20.1560.10">
    <property type="entry name" value="ABC transporter type 1, transmembrane domain"/>
    <property type="match status" value="1"/>
</dbReference>
<feature type="transmembrane region" description="Helical" evidence="7">
    <location>
        <begin position="294"/>
        <end position="315"/>
    </location>
</feature>
<dbReference type="InterPro" id="IPR003593">
    <property type="entry name" value="AAA+_ATPase"/>
</dbReference>
<dbReference type="PANTHER" id="PTHR43394">
    <property type="entry name" value="ATP-DEPENDENT PERMEASE MDL1, MITOCHONDRIAL"/>
    <property type="match status" value="1"/>
</dbReference>
<dbReference type="SUPFAM" id="SSF90123">
    <property type="entry name" value="ABC transporter transmembrane region"/>
    <property type="match status" value="1"/>
</dbReference>
<feature type="transmembrane region" description="Helical" evidence="7">
    <location>
        <begin position="191"/>
        <end position="220"/>
    </location>
</feature>
<feature type="transmembrane region" description="Helical" evidence="7">
    <location>
        <begin position="104"/>
        <end position="130"/>
    </location>
</feature>
<dbReference type="InterPro" id="IPR003439">
    <property type="entry name" value="ABC_transporter-like_ATP-bd"/>
</dbReference>
<evidence type="ECO:0000256" key="5">
    <source>
        <dbReference type="ARBA" id="ARBA00022989"/>
    </source>
</evidence>
<feature type="domain" description="ABC transporter" evidence="8">
    <location>
        <begin position="385"/>
        <end position="620"/>
    </location>
</feature>
<gene>
    <name evidence="10" type="ORF">EHS15_02405</name>
</gene>
<dbReference type="InterPro" id="IPR036640">
    <property type="entry name" value="ABC1_TM_sf"/>
</dbReference>
<dbReference type="GO" id="GO:0005524">
    <property type="term" value="F:ATP binding"/>
    <property type="evidence" value="ECO:0007669"/>
    <property type="project" value="UniProtKB-KW"/>
</dbReference>
<dbReference type="GO" id="GO:0015421">
    <property type="term" value="F:ABC-type oligopeptide transporter activity"/>
    <property type="evidence" value="ECO:0007669"/>
    <property type="project" value="TreeGrafter"/>
</dbReference>
<feature type="transmembrane region" description="Helical" evidence="7">
    <location>
        <begin position="321"/>
        <end position="339"/>
    </location>
</feature>
<keyword evidence="4 10" id="KW-0067">ATP-binding</keyword>
<dbReference type="PANTHER" id="PTHR43394:SF1">
    <property type="entry name" value="ATP-BINDING CASSETTE SUB-FAMILY B MEMBER 10, MITOCHONDRIAL"/>
    <property type="match status" value="1"/>
</dbReference>
<evidence type="ECO:0000256" key="1">
    <source>
        <dbReference type="ARBA" id="ARBA00004651"/>
    </source>
</evidence>
<reference evidence="10" key="1">
    <citation type="journal article" date="2019" name="PLoS Negl. Trop. Dis.">
        <title>Revisiting the worldwide diversity of Leptospira species in the environment.</title>
        <authorList>
            <person name="Vincent A.T."/>
            <person name="Schiettekatte O."/>
            <person name="Bourhy P."/>
            <person name="Veyrier F.J."/>
            <person name="Picardeau M."/>
        </authorList>
    </citation>
    <scope>NUCLEOTIDE SEQUENCE [LARGE SCALE GENOMIC DNA]</scope>
    <source>
        <strain evidence="10">201300427</strain>
    </source>
</reference>
<evidence type="ECO:0000259" key="9">
    <source>
        <dbReference type="PROSITE" id="PS50929"/>
    </source>
</evidence>
<dbReference type="InterPro" id="IPR027417">
    <property type="entry name" value="P-loop_NTPase"/>
</dbReference>
<dbReference type="PROSITE" id="PS50893">
    <property type="entry name" value="ABC_TRANSPORTER_2"/>
    <property type="match status" value="1"/>
</dbReference>
<dbReference type="InterPro" id="IPR017871">
    <property type="entry name" value="ABC_transporter-like_CS"/>
</dbReference>
<feature type="domain" description="ABC transmembrane type-1" evidence="9">
    <location>
        <begin position="20"/>
        <end position="351"/>
    </location>
</feature>
<dbReference type="OrthoDB" id="9762778at2"/>
<evidence type="ECO:0000256" key="4">
    <source>
        <dbReference type="ARBA" id="ARBA00022840"/>
    </source>
</evidence>